<name>S3Z9B6_9ACTN</name>
<dbReference type="AlphaFoldDB" id="S3Z9B6"/>
<dbReference type="Proteomes" id="UP000014629">
    <property type="component" value="Unassembled WGS sequence"/>
</dbReference>
<reference evidence="1 2" key="1">
    <citation type="submission" date="2013-02" db="EMBL/GenBank/DDBJ databases">
        <title>Draft Genome Sequence of Streptomyces aurantiacus, Which Produces Setomimycin.</title>
        <authorList>
            <person name="Gruening B.A."/>
            <person name="Praeg A."/>
            <person name="Erxleben A."/>
            <person name="Guenther S."/>
            <person name="Mueller M."/>
        </authorList>
    </citation>
    <scope>NUCLEOTIDE SEQUENCE [LARGE SCALE GENOMIC DNA]</scope>
    <source>
        <strain evidence="1 2">JA 4570</strain>
    </source>
</reference>
<protein>
    <submittedName>
        <fullName evidence="1">Uncharacterized protein</fullName>
    </submittedName>
</protein>
<evidence type="ECO:0000313" key="1">
    <source>
        <dbReference type="EMBL" id="EPH40311.1"/>
    </source>
</evidence>
<sequence length="36" mass="3413">MCGLAGRGQLRSSLRSTLGGSARCIGSAVPAPGGAP</sequence>
<gene>
    <name evidence="1" type="ORF">STRAU_6574</name>
</gene>
<keyword evidence="2" id="KW-1185">Reference proteome</keyword>
<proteinExistence type="predicted"/>
<dbReference type="EMBL" id="AOPZ01000422">
    <property type="protein sequence ID" value="EPH40311.1"/>
    <property type="molecule type" value="Genomic_DNA"/>
</dbReference>
<accession>S3Z9B6</accession>
<comment type="caution">
    <text evidence="1">The sequence shown here is derived from an EMBL/GenBank/DDBJ whole genome shotgun (WGS) entry which is preliminary data.</text>
</comment>
<evidence type="ECO:0000313" key="2">
    <source>
        <dbReference type="Proteomes" id="UP000014629"/>
    </source>
</evidence>
<organism evidence="1 2">
    <name type="scientific">Streptomyces aurantiacus JA 4570</name>
    <dbReference type="NCBI Taxonomy" id="1286094"/>
    <lineage>
        <taxon>Bacteria</taxon>
        <taxon>Bacillati</taxon>
        <taxon>Actinomycetota</taxon>
        <taxon>Actinomycetes</taxon>
        <taxon>Kitasatosporales</taxon>
        <taxon>Streptomycetaceae</taxon>
        <taxon>Streptomyces</taxon>
        <taxon>Streptomyces aurantiacus group</taxon>
    </lineage>
</organism>